<dbReference type="InterPro" id="IPR012337">
    <property type="entry name" value="RNaseH-like_sf"/>
</dbReference>
<evidence type="ECO:0000313" key="7">
    <source>
        <dbReference type="EMBL" id="KAL3228464.1"/>
    </source>
</evidence>
<reference evidence="7 8" key="1">
    <citation type="submission" date="2024-05" db="EMBL/GenBank/DDBJ databases">
        <title>Long read based assembly of the Candida bracarensis genome reveals expanded adhesin content.</title>
        <authorList>
            <person name="Marcet-Houben M."/>
            <person name="Ksiezopolska E."/>
            <person name="Gabaldon T."/>
        </authorList>
    </citation>
    <scope>NUCLEOTIDE SEQUENCE [LARGE SCALE GENOMIC DNA]</scope>
    <source>
        <strain evidence="7 8">CBM6</strain>
    </source>
</reference>
<evidence type="ECO:0000256" key="3">
    <source>
        <dbReference type="ARBA" id="ARBA00022801"/>
    </source>
</evidence>
<evidence type="ECO:0000256" key="5">
    <source>
        <dbReference type="SAM" id="MobiDB-lite"/>
    </source>
</evidence>
<sequence>MIRRAYTQVCKKVRMDFKPLVWIDCEMTGLDQVNDQIIEVCCIVTDGKLRNLDQESATQCYESVVHCPQEKLDKMDQWCLDHHGSSGLMAKCASSTKTMAQVESELLAYLKKYVPEPRVGMLAGNSVHMDKLFMLKDFPSVVEHLHYRIVDVSSIMEVCRRHNPSLASVVPRKEAAHTAKSDILESIAQLQWYQDHYLKNEEETKDYVNEHKDKEEVLTTKRPSEEPEPAVTKKPAL</sequence>
<keyword evidence="3" id="KW-0378">Hydrolase</keyword>
<dbReference type="SMART" id="SM00479">
    <property type="entry name" value="EXOIII"/>
    <property type="match status" value="1"/>
</dbReference>
<dbReference type="PANTHER" id="PTHR11046">
    <property type="entry name" value="OLIGORIBONUCLEASE, MITOCHONDRIAL"/>
    <property type="match status" value="1"/>
</dbReference>
<keyword evidence="2" id="KW-0540">Nuclease</keyword>
<dbReference type="InterPro" id="IPR022894">
    <property type="entry name" value="Oligoribonuclease"/>
</dbReference>
<dbReference type="Proteomes" id="UP001623330">
    <property type="component" value="Unassembled WGS sequence"/>
</dbReference>
<keyword evidence="8" id="KW-1185">Reference proteome</keyword>
<dbReference type="InterPro" id="IPR036397">
    <property type="entry name" value="RNaseH_sf"/>
</dbReference>
<evidence type="ECO:0000256" key="1">
    <source>
        <dbReference type="ARBA" id="ARBA00009921"/>
    </source>
</evidence>
<dbReference type="InterPro" id="IPR013520">
    <property type="entry name" value="Ribonucl_H"/>
</dbReference>
<dbReference type="Gene3D" id="3.30.420.10">
    <property type="entry name" value="Ribonuclease H-like superfamily/Ribonuclease H"/>
    <property type="match status" value="1"/>
</dbReference>
<dbReference type="EMBL" id="JBEVYD010000013">
    <property type="protein sequence ID" value="KAL3228464.1"/>
    <property type="molecule type" value="Genomic_DNA"/>
</dbReference>
<proteinExistence type="inferred from homology"/>
<name>A0ABR4NLL7_9SACH</name>
<protein>
    <submittedName>
        <fullName evidence="7">Oligoribonuclease, mitochondrial</fullName>
    </submittedName>
</protein>
<dbReference type="CDD" id="cd06135">
    <property type="entry name" value="Orn"/>
    <property type="match status" value="1"/>
</dbReference>
<gene>
    <name evidence="7" type="ORF">RNJ44_02409</name>
</gene>
<dbReference type="PANTHER" id="PTHR11046:SF0">
    <property type="entry name" value="OLIGORIBONUCLEASE, MITOCHONDRIAL"/>
    <property type="match status" value="1"/>
</dbReference>
<dbReference type="Pfam" id="PF00929">
    <property type="entry name" value="RNase_T"/>
    <property type="match status" value="1"/>
</dbReference>
<evidence type="ECO:0000259" key="6">
    <source>
        <dbReference type="SMART" id="SM00479"/>
    </source>
</evidence>
<dbReference type="NCBIfam" id="NF003765">
    <property type="entry name" value="PRK05359.1"/>
    <property type="match status" value="1"/>
</dbReference>
<evidence type="ECO:0000256" key="4">
    <source>
        <dbReference type="ARBA" id="ARBA00022839"/>
    </source>
</evidence>
<keyword evidence="4" id="KW-0269">Exonuclease</keyword>
<feature type="region of interest" description="Disordered" evidence="5">
    <location>
        <begin position="204"/>
        <end position="237"/>
    </location>
</feature>
<feature type="compositionally biased region" description="Basic and acidic residues" evidence="5">
    <location>
        <begin position="204"/>
        <end position="225"/>
    </location>
</feature>
<feature type="domain" description="Exonuclease" evidence="6">
    <location>
        <begin position="19"/>
        <end position="199"/>
    </location>
</feature>
<dbReference type="SUPFAM" id="SSF53098">
    <property type="entry name" value="Ribonuclease H-like"/>
    <property type="match status" value="1"/>
</dbReference>
<comment type="similarity">
    <text evidence="1">Belongs to the oligoribonuclease family.</text>
</comment>
<comment type="caution">
    <text evidence="7">The sequence shown here is derived from an EMBL/GenBank/DDBJ whole genome shotgun (WGS) entry which is preliminary data.</text>
</comment>
<evidence type="ECO:0000313" key="8">
    <source>
        <dbReference type="Proteomes" id="UP001623330"/>
    </source>
</evidence>
<evidence type="ECO:0000256" key="2">
    <source>
        <dbReference type="ARBA" id="ARBA00022722"/>
    </source>
</evidence>
<accession>A0ABR4NLL7</accession>
<organism evidence="7 8">
    <name type="scientific">Nakaseomyces bracarensis</name>
    <dbReference type="NCBI Taxonomy" id="273131"/>
    <lineage>
        <taxon>Eukaryota</taxon>
        <taxon>Fungi</taxon>
        <taxon>Dikarya</taxon>
        <taxon>Ascomycota</taxon>
        <taxon>Saccharomycotina</taxon>
        <taxon>Saccharomycetes</taxon>
        <taxon>Saccharomycetales</taxon>
        <taxon>Saccharomycetaceae</taxon>
        <taxon>Nakaseomyces</taxon>
    </lineage>
</organism>